<reference evidence="1 2" key="1">
    <citation type="submission" date="2020-08" db="EMBL/GenBank/DDBJ databases">
        <title>Genomic Encyclopedia of Type Strains, Phase IV (KMG-IV): sequencing the most valuable type-strain genomes for metagenomic binning, comparative biology and taxonomic classification.</title>
        <authorList>
            <person name="Goeker M."/>
        </authorList>
    </citation>
    <scope>NUCLEOTIDE SEQUENCE [LARGE SCALE GENOMIC DNA]</scope>
    <source>
        <strain evidence="1 2">DSM 27057</strain>
    </source>
</reference>
<name>A0A7W6CIA5_9SPHN</name>
<dbReference type="AlphaFoldDB" id="A0A7W6CIA5"/>
<evidence type="ECO:0000313" key="1">
    <source>
        <dbReference type="EMBL" id="MBB3955159.1"/>
    </source>
</evidence>
<gene>
    <name evidence="1" type="ORF">GGR38_002111</name>
</gene>
<comment type="caution">
    <text evidence="1">The sequence shown here is derived from an EMBL/GenBank/DDBJ whole genome shotgun (WGS) entry which is preliminary data.</text>
</comment>
<accession>A0A7W6CIA5</accession>
<organism evidence="1 2">
    <name type="scientific">Novosphingobium sediminicola</name>
    <dbReference type="NCBI Taxonomy" id="563162"/>
    <lineage>
        <taxon>Bacteria</taxon>
        <taxon>Pseudomonadati</taxon>
        <taxon>Pseudomonadota</taxon>
        <taxon>Alphaproteobacteria</taxon>
        <taxon>Sphingomonadales</taxon>
        <taxon>Sphingomonadaceae</taxon>
        <taxon>Novosphingobium</taxon>
    </lineage>
</organism>
<protein>
    <submittedName>
        <fullName evidence="1">Uncharacterized protein</fullName>
    </submittedName>
</protein>
<sequence length="30" mass="3297">MMQTVLNNLTLRTSAISLLMLAPLIMRGGH</sequence>
<dbReference type="Proteomes" id="UP000548867">
    <property type="component" value="Unassembled WGS sequence"/>
</dbReference>
<keyword evidence="2" id="KW-1185">Reference proteome</keyword>
<evidence type="ECO:0000313" key="2">
    <source>
        <dbReference type="Proteomes" id="UP000548867"/>
    </source>
</evidence>
<dbReference type="EMBL" id="JACIDX010000007">
    <property type="protein sequence ID" value="MBB3955159.1"/>
    <property type="molecule type" value="Genomic_DNA"/>
</dbReference>
<proteinExistence type="predicted"/>